<dbReference type="Proteomes" id="UP000502823">
    <property type="component" value="Unassembled WGS sequence"/>
</dbReference>
<name>A0A6L2PRK6_COPFO</name>
<sequence>MEILHIIKKGNFMSTEEKFYIYSKTKCDNQINSKSTMKLHSNSILLQLYLMILEKDGRWTGSPGE</sequence>
<evidence type="ECO:0000313" key="1">
    <source>
        <dbReference type="EMBL" id="GFG34220.1"/>
    </source>
</evidence>
<keyword evidence="2" id="KW-1185">Reference proteome</keyword>
<accession>A0A6L2PRK6</accession>
<proteinExistence type="predicted"/>
<protein>
    <submittedName>
        <fullName evidence="1">Uncharacterized protein</fullName>
    </submittedName>
</protein>
<gene>
    <name evidence="1" type="ORF">Cfor_00482</name>
</gene>
<dbReference type="InParanoid" id="A0A6L2PRK6"/>
<reference evidence="2" key="1">
    <citation type="submission" date="2020-01" db="EMBL/GenBank/DDBJ databases">
        <title>Draft genome sequence of the Termite Coptotermes fromosanus.</title>
        <authorList>
            <person name="Itakura S."/>
            <person name="Yosikawa Y."/>
            <person name="Umezawa K."/>
        </authorList>
    </citation>
    <scope>NUCLEOTIDE SEQUENCE [LARGE SCALE GENOMIC DNA]</scope>
</reference>
<dbReference type="AlphaFoldDB" id="A0A6L2PRK6"/>
<evidence type="ECO:0000313" key="2">
    <source>
        <dbReference type="Proteomes" id="UP000502823"/>
    </source>
</evidence>
<organism evidence="1 2">
    <name type="scientific">Coptotermes formosanus</name>
    <name type="common">Formosan subterranean termite</name>
    <dbReference type="NCBI Taxonomy" id="36987"/>
    <lineage>
        <taxon>Eukaryota</taxon>
        <taxon>Metazoa</taxon>
        <taxon>Ecdysozoa</taxon>
        <taxon>Arthropoda</taxon>
        <taxon>Hexapoda</taxon>
        <taxon>Insecta</taxon>
        <taxon>Pterygota</taxon>
        <taxon>Neoptera</taxon>
        <taxon>Polyneoptera</taxon>
        <taxon>Dictyoptera</taxon>
        <taxon>Blattodea</taxon>
        <taxon>Blattoidea</taxon>
        <taxon>Termitoidae</taxon>
        <taxon>Rhinotermitidae</taxon>
        <taxon>Coptotermes</taxon>
    </lineage>
</organism>
<comment type="caution">
    <text evidence="1">The sequence shown here is derived from an EMBL/GenBank/DDBJ whole genome shotgun (WGS) entry which is preliminary data.</text>
</comment>
<dbReference type="EMBL" id="BLKM01005410">
    <property type="protein sequence ID" value="GFG34220.1"/>
    <property type="molecule type" value="Genomic_DNA"/>
</dbReference>